<dbReference type="AlphaFoldDB" id="A0AAV8YJA2"/>
<evidence type="ECO:0000313" key="1">
    <source>
        <dbReference type="EMBL" id="KAJ8951692.1"/>
    </source>
</evidence>
<evidence type="ECO:0000313" key="2">
    <source>
        <dbReference type="Proteomes" id="UP001162162"/>
    </source>
</evidence>
<gene>
    <name evidence="1" type="ORF">NQ318_012234</name>
</gene>
<keyword evidence="2" id="KW-1185">Reference proteome</keyword>
<protein>
    <submittedName>
        <fullName evidence="1">Uncharacterized protein</fullName>
    </submittedName>
</protein>
<sequence>MAHLKYGRTEKSCVAQHAFDNNHRIDINNLKLIRSVTNSRQLDAFESLEIKCNSSMNKDKGSIPTSPLFALINKDKCSGSKYFGESILSRTQVFEWHKAFSEGREVVENLPHASHPSTSVNDNNIEKVKEIVLENRRVSLLISV</sequence>
<accession>A0AAV8YJA2</accession>
<dbReference type="EMBL" id="JAPWTK010000080">
    <property type="protein sequence ID" value="KAJ8951692.1"/>
    <property type="molecule type" value="Genomic_DNA"/>
</dbReference>
<dbReference type="Proteomes" id="UP001162162">
    <property type="component" value="Unassembled WGS sequence"/>
</dbReference>
<comment type="caution">
    <text evidence="1">The sequence shown here is derived from an EMBL/GenBank/DDBJ whole genome shotgun (WGS) entry which is preliminary data.</text>
</comment>
<name>A0AAV8YJA2_9CUCU</name>
<reference evidence="1" key="1">
    <citation type="journal article" date="2023" name="Insect Mol. Biol.">
        <title>Genome sequencing provides insights into the evolution of gene families encoding plant cell wall-degrading enzymes in longhorned beetles.</title>
        <authorList>
            <person name="Shin N.R."/>
            <person name="Okamura Y."/>
            <person name="Kirsch R."/>
            <person name="Pauchet Y."/>
        </authorList>
    </citation>
    <scope>NUCLEOTIDE SEQUENCE</scope>
    <source>
        <strain evidence="1">AMC_N1</strain>
    </source>
</reference>
<organism evidence="1 2">
    <name type="scientific">Aromia moschata</name>
    <dbReference type="NCBI Taxonomy" id="1265417"/>
    <lineage>
        <taxon>Eukaryota</taxon>
        <taxon>Metazoa</taxon>
        <taxon>Ecdysozoa</taxon>
        <taxon>Arthropoda</taxon>
        <taxon>Hexapoda</taxon>
        <taxon>Insecta</taxon>
        <taxon>Pterygota</taxon>
        <taxon>Neoptera</taxon>
        <taxon>Endopterygota</taxon>
        <taxon>Coleoptera</taxon>
        <taxon>Polyphaga</taxon>
        <taxon>Cucujiformia</taxon>
        <taxon>Chrysomeloidea</taxon>
        <taxon>Cerambycidae</taxon>
        <taxon>Cerambycinae</taxon>
        <taxon>Callichromatini</taxon>
        <taxon>Aromia</taxon>
    </lineage>
</organism>
<proteinExistence type="predicted"/>